<evidence type="ECO:0000256" key="1">
    <source>
        <dbReference type="SAM" id="MobiDB-lite"/>
    </source>
</evidence>
<gene>
    <name evidence="2" type="ORF">PILCRDRAFT_651369</name>
</gene>
<reference evidence="2 3" key="1">
    <citation type="submission" date="2014-04" db="EMBL/GenBank/DDBJ databases">
        <authorList>
            <consortium name="DOE Joint Genome Institute"/>
            <person name="Kuo A."/>
            <person name="Tarkka M."/>
            <person name="Buscot F."/>
            <person name="Kohler A."/>
            <person name="Nagy L.G."/>
            <person name="Floudas D."/>
            <person name="Copeland A."/>
            <person name="Barry K.W."/>
            <person name="Cichocki N."/>
            <person name="Veneault-Fourrey C."/>
            <person name="LaButti K."/>
            <person name="Lindquist E.A."/>
            <person name="Lipzen A."/>
            <person name="Lundell T."/>
            <person name="Morin E."/>
            <person name="Murat C."/>
            <person name="Sun H."/>
            <person name="Tunlid A."/>
            <person name="Henrissat B."/>
            <person name="Grigoriev I.V."/>
            <person name="Hibbett D.S."/>
            <person name="Martin F."/>
            <person name="Nordberg H.P."/>
            <person name="Cantor M.N."/>
            <person name="Hua S.X."/>
        </authorList>
    </citation>
    <scope>NUCLEOTIDE SEQUENCE [LARGE SCALE GENOMIC DNA]</scope>
    <source>
        <strain evidence="2 3">F 1598</strain>
    </source>
</reference>
<keyword evidence="3" id="KW-1185">Reference proteome</keyword>
<proteinExistence type="predicted"/>
<protein>
    <submittedName>
        <fullName evidence="2">Uncharacterized protein</fullName>
    </submittedName>
</protein>
<feature type="region of interest" description="Disordered" evidence="1">
    <location>
        <begin position="1"/>
        <end position="37"/>
    </location>
</feature>
<evidence type="ECO:0000313" key="2">
    <source>
        <dbReference type="EMBL" id="KIM76315.1"/>
    </source>
</evidence>
<reference evidence="3" key="2">
    <citation type="submission" date="2015-01" db="EMBL/GenBank/DDBJ databases">
        <title>Evolutionary Origins and Diversification of the Mycorrhizal Mutualists.</title>
        <authorList>
            <consortium name="DOE Joint Genome Institute"/>
            <consortium name="Mycorrhizal Genomics Consortium"/>
            <person name="Kohler A."/>
            <person name="Kuo A."/>
            <person name="Nagy L.G."/>
            <person name="Floudas D."/>
            <person name="Copeland A."/>
            <person name="Barry K.W."/>
            <person name="Cichocki N."/>
            <person name="Veneault-Fourrey C."/>
            <person name="LaButti K."/>
            <person name="Lindquist E.A."/>
            <person name="Lipzen A."/>
            <person name="Lundell T."/>
            <person name="Morin E."/>
            <person name="Murat C."/>
            <person name="Riley R."/>
            <person name="Ohm R."/>
            <person name="Sun H."/>
            <person name="Tunlid A."/>
            <person name="Henrissat B."/>
            <person name="Grigoriev I.V."/>
            <person name="Hibbett D.S."/>
            <person name="Martin F."/>
        </authorList>
    </citation>
    <scope>NUCLEOTIDE SEQUENCE [LARGE SCALE GENOMIC DNA]</scope>
    <source>
        <strain evidence="3">F 1598</strain>
    </source>
</reference>
<dbReference type="InParanoid" id="A0A0C3EUW3"/>
<name>A0A0C3EUW3_PILCF</name>
<dbReference type="AlphaFoldDB" id="A0A0C3EUW3"/>
<organism evidence="2 3">
    <name type="scientific">Piloderma croceum (strain F 1598)</name>
    <dbReference type="NCBI Taxonomy" id="765440"/>
    <lineage>
        <taxon>Eukaryota</taxon>
        <taxon>Fungi</taxon>
        <taxon>Dikarya</taxon>
        <taxon>Basidiomycota</taxon>
        <taxon>Agaricomycotina</taxon>
        <taxon>Agaricomycetes</taxon>
        <taxon>Agaricomycetidae</taxon>
        <taxon>Atheliales</taxon>
        <taxon>Atheliaceae</taxon>
        <taxon>Piloderma</taxon>
    </lineage>
</organism>
<dbReference type="Proteomes" id="UP000054166">
    <property type="component" value="Unassembled WGS sequence"/>
</dbReference>
<evidence type="ECO:0000313" key="3">
    <source>
        <dbReference type="Proteomes" id="UP000054166"/>
    </source>
</evidence>
<dbReference type="HOGENOM" id="CLU_2016128_0_0_1"/>
<sequence>MGPASLQARASPAPLISRSRFQTPRYDMGPNTEAEGQPEVNVGERADYNHLGSRRVRVHLQTTSKPYLPFNPLPTHHIYKTNTLLSPLRPLRPLLLLPLHPLGHEQRPIKCLNLIRHYTCSAR</sequence>
<dbReference type="EMBL" id="KN833036">
    <property type="protein sequence ID" value="KIM76315.1"/>
    <property type="molecule type" value="Genomic_DNA"/>
</dbReference>
<accession>A0A0C3EUW3</accession>